<evidence type="ECO:0000256" key="2">
    <source>
        <dbReference type="ARBA" id="ARBA00022670"/>
    </source>
</evidence>
<dbReference type="Gene3D" id="2.40.70.10">
    <property type="entry name" value="Acid Proteases"/>
    <property type="match status" value="1"/>
</dbReference>
<dbReference type="PANTHER" id="PTHR47967">
    <property type="entry name" value="OS07G0603500 PROTEIN-RELATED"/>
    <property type="match status" value="1"/>
</dbReference>
<dbReference type="Proteomes" id="UP000235220">
    <property type="component" value="Chromosome 2"/>
</dbReference>
<dbReference type="InterPro" id="IPR051708">
    <property type="entry name" value="Plant_Aspart_Prot_A1"/>
</dbReference>
<dbReference type="GeneID" id="118347709"/>
<dbReference type="SUPFAM" id="SSF50630">
    <property type="entry name" value="Acid proteases"/>
    <property type="match status" value="1"/>
</dbReference>
<dbReference type="PROSITE" id="PS51767">
    <property type="entry name" value="PEPTIDASE_A1"/>
    <property type="match status" value="1"/>
</dbReference>
<organism evidence="5 6">
    <name type="scientific">Juglans regia</name>
    <name type="common">English walnut</name>
    <dbReference type="NCBI Taxonomy" id="51240"/>
    <lineage>
        <taxon>Eukaryota</taxon>
        <taxon>Viridiplantae</taxon>
        <taxon>Streptophyta</taxon>
        <taxon>Embryophyta</taxon>
        <taxon>Tracheophyta</taxon>
        <taxon>Spermatophyta</taxon>
        <taxon>Magnoliopsida</taxon>
        <taxon>eudicotyledons</taxon>
        <taxon>Gunneridae</taxon>
        <taxon>Pentapetalae</taxon>
        <taxon>rosids</taxon>
        <taxon>fabids</taxon>
        <taxon>Fagales</taxon>
        <taxon>Juglandaceae</taxon>
        <taxon>Juglans</taxon>
    </lineage>
</organism>
<dbReference type="GO" id="GO:0008233">
    <property type="term" value="F:peptidase activity"/>
    <property type="evidence" value="ECO:0007669"/>
    <property type="project" value="UniProtKB-KW"/>
</dbReference>
<protein>
    <submittedName>
        <fullName evidence="6">Aspartic proteinase nepenthesin-2-like</fullName>
    </submittedName>
</protein>
<dbReference type="AlphaFoldDB" id="A0A6P9E886"/>
<dbReference type="RefSeq" id="XP_035543649.1">
    <property type="nucleotide sequence ID" value="XM_035687756.1"/>
</dbReference>
<comment type="similarity">
    <text evidence="1">Belongs to the peptidase A1 family.</text>
</comment>
<evidence type="ECO:0000259" key="4">
    <source>
        <dbReference type="PROSITE" id="PS51767"/>
    </source>
</evidence>
<evidence type="ECO:0000256" key="1">
    <source>
        <dbReference type="ARBA" id="ARBA00007447"/>
    </source>
</evidence>
<dbReference type="InParanoid" id="A0A6P9E886"/>
<feature type="domain" description="Peptidase A1" evidence="4">
    <location>
        <begin position="102"/>
        <end position="174"/>
    </location>
</feature>
<dbReference type="OrthoDB" id="1072226at2759"/>
<dbReference type="InterPro" id="IPR032861">
    <property type="entry name" value="TAXi_N"/>
</dbReference>
<dbReference type="PANTHER" id="PTHR47967:SF123">
    <property type="entry name" value="ASPARTIC PROTEINASE NEPENTHESIN-1-LIKE"/>
    <property type="match status" value="1"/>
</dbReference>
<evidence type="ECO:0000313" key="6">
    <source>
        <dbReference type="RefSeq" id="XP_035543649.1"/>
    </source>
</evidence>
<dbReference type="InterPro" id="IPR033121">
    <property type="entry name" value="PEPTIDASE_A1"/>
</dbReference>
<dbReference type="Pfam" id="PF14543">
    <property type="entry name" value="TAXi_N"/>
    <property type="match status" value="1"/>
</dbReference>
<keyword evidence="2" id="KW-0645">Protease</keyword>
<dbReference type="GO" id="GO:0006508">
    <property type="term" value="P:proteolysis"/>
    <property type="evidence" value="ECO:0007669"/>
    <property type="project" value="UniProtKB-KW"/>
</dbReference>
<evidence type="ECO:0000313" key="5">
    <source>
        <dbReference type="Proteomes" id="UP000235220"/>
    </source>
</evidence>
<reference evidence="6" key="1">
    <citation type="submission" date="2025-08" db="UniProtKB">
        <authorList>
            <consortium name="RefSeq"/>
        </authorList>
    </citation>
    <scope>IDENTIFICATION</scope>
    <source>
        <tissue evidence="6">Leaves</tissue>
    </source>
</reference>
<dbReference type="InterPro" id="IPR021109">
    <property type="entry name" value="Peptidase_aspartic_dom_sf"/>
</dbReference>
<proteinExistence type="inferred from homology"/>
<evidence type="ECO:0000256" key="3">
    <source>
        <dbReference type="ARBA" id="ARBA00022801"/>
    </source>
</evidence>
<name>A0A6P9E886_JUGRE</name>
<accession>A0A6P9E886</accession>
<sequence>MAGVLQFLAASLFLYTLIITISQFHFSTSAKLSGLSLKIIPRDCLESPLYPGNLTRLERIERLIRFSKARAQYLETISSTVNSTILDNKNIRFTLFLDNFLFVVQVGIGLPEKLVFLLMDTGGGLIWTQCEPCKNYYKQAYPIYNSGASITYRKLPYNRPLCQGDSARYQCVNG</sequence>
<keyword evidence="3" id="KW-0378">Hydrolase</keyword>
<dbReference type="KEGG" id="jre:118347709"/>
<gene>
    <name evidence="6" type="primary">LOC118347709</name>
</gene>
<keyword evidence="5" id="KW-1185">Reference proteome</keyword>